<reference evidence="1 2" key="1">
    <citation type="submission" date="2020-07" db="EMBL/GenBank/DDBJ databases">
        <title>Sequencing the genomes of 1000 actinobacteria strains.</title>
        <authorList>
            <person name="Klenk H.-P."/>
        </authorList>
    </citation>
    <scope>NUCLEOTIDE SEQUENCE [LARGE SCALE GENOMIC DNA]</scope>
    <source>
        <strain evidence="1 2">DSM 45772</strain>
    </source>
</reference>
<dbReference type="RefSeq" id="WP_179796892.1">
    <property type="nucleotide sequence ID" value="NZ_BAABHP010000023.1"/>
</dbReference>
<dbReference type="EMBL" id="JACCBN010000001">
    <property type="protein sequence ID" value="NYD39593.1"/>
    <property type="molecule type" value="Genomic_DNA"/>
</dbReference>
<dbReference type="AlphaFoldDB" id="A0A7Y9J8S8"/>
<evidence type="ECO:0000313" key="2">
    <source>
        <dbReference type="Proteomes" id="UP000535890"/>
    </source>
</evidence>
<sequence>MTTVLAPLVDEVELVDAVEPEVESELSTLVPTTVPTLDTLVPIAVPLAVDDVDEPVVDTELATLVPTTVPTLDTLVPIAVPPDDELVELVLEVELVELVLDVDPSVDCVANPEVPVETDADATPCQTMPTSIIPAATAAMRLTVVRRPGLISTLFPSN</sequence>
<accession>A0A7Y9J8S8</accession>
<dbReference type="Proteomes" id="UP000535890">
    <property type="component" value="Unassembled WGS sequence"/>
</dbReference>
<proteinExistence type="predicted"/>
<name>A0A7Y9J8S8_9PSEU</name>
<keyword evidence="2" id="KW-1185">Reference proteome</keyword>
<evidence type="ECO:0000313" key="1">
    <source>
        <dbReference type="EMBL" id="NYD39593.1"/>
    </source>
</evidence>
<protein>
    <submittedName>
        <fullName evidence="1">Uncharacterized protein</fullName>
    </submittedName>
</protein>
<comment type="caution">
    <text evidence="1">The sequence shown here is derived from an EMBL/GenBank/DDBJ whole genome shotgun (WGS) entry which is preliminary data.</text>
</comment>
<organism evidence="1 2">
    <name type="scientific">Actinomycetospora corticicola</name>
    <dbReference type="NCBI Taxonomy" id="663602"/>
    <lineage>
        <taxon>Bacteria</taxon>
        <taxon>Bacillati</taxon>
        <taxon>Actinomycetota</taxon>
        <taxon>Actinomycetes</taxon>
        <taxon>Pseudonocardiales</taxon>
        <taxon>Pseudonocardiaceae</taxon>
        <taxon>Actinomycetospora</taxon>
    </lineage>
</organism>
<gene>
    <name evidence="1" type="ORF">BJ983_005695</name>
</gene>